<evidence type="ECO:0000256" key="5">
    <source>
        <dbReference type="ARBA" id="ARBA00022989"/>
    </source>
</evidence>
<feature type="transmembrane region" description="Helical" evidence="7">
    <location>
        <begin position="12"/>
        <end position="33"/>
    </location>
</feature>
<feature type="domain" description="Bacterial sugar transferase" evidence="8">
    <location>
        <begin position="271"/>
        <end position="454"/>
    </location>
</feature>
<dbReference type="PANTHER" id="PTHR30576">
    <property type="entry name" value="COLANIC BIOSYNTHESIS UDP-GLUCOSE LIPID CARRIER TRANSFERASE"/>
    <property type="match status" value="1"/>
</dbReference>
<dbReference type="Proteomes" id="UP000663722">
    <property type="component" value="Chromosome"/>
</dbReference>
<evidence type="ECO:0000256" key="3">
    <source>
        <dbReference type="ARBA" id="ARBA00022679"/>
    </source>
</evidence>
<dbReference type="GO" id="GO:0016020">
    <property type="term" value="C:membrane"/>
    <property type="evidence" value="ECO:0007669"/>
    <property type="project" value="UniProtKB-SubCell"/>
</dbReference>
<keyword evidence="10" id="KW-1185">Reference proteome</keyword>
<organism evidence="9 10">
    <name type="scientific">Desulfonema magnum</name>
    <dbReference type="NCBI Taxonomy" id="45655"/>
    <lineage>
        <taxon>Bacteria</taxon>
        <taxon>Pseudomonadati</taxon>
        <taxon>Thermodesulfobacteriota</taxon>
        <taxon>Desulfobacteria</taxon>
        <taxon>Desulfobacterales</taxon>
        <taxon>Desulfococcaceae</taxon>
        <taxon>Desulfonema</taxon>
    </lineage>
</organism>
<evidence type="ECO:0000256" key="6">
    <source>
        <dbReference type="ARBA" id="ARBA00023136"/>
    </source>
</evidence>
<comment type="similarity">
    <text evidence="2">Belongs to the bacterial sugar transferase family.</text>
</comment>
<dbReference type="GO" id="GO:0016780">
    <property type="term" value="F:phosphotransferase activity, for other substituted phosphate groups"/>
    <property type="evidence" value="ECO:0007669"/>
    <property type="project" value="TreeGrafter"/>
</dbReference>
<feature type="transmembrane region" description="Helical" evidence="7">
    <location>
        <begin position="277"/>
        <end position="297"/>
    </location>
</feature>
<gene>
    <name evidence="9" type="ORF">dnm_091010</name>
</gene>
<sequence>MFSVRSTSGSITIIIGDMIICYLFFGLILPFLAYSPEWLSLSSLYGYLTFSVLTLVVILSLCFTRLYSFMEYIYPVDLIKRILPAFALSFVSIATMGFFIKSVILLSWRLLLPLVPIYGCMFIFRYLVFYGLTKNRERILIVGVTTQAREIIKESHRKRFRGYEIVGIVTSQEAQVATKTEGVSVLGLMENVQKIVQEHTIDSIVVTLRERRGKLPVYELLGCKVKNIRIEEGFTFYEKIKRKIIIDEFLKPSWFIFETGFFYTSIHGFAKRTQGMIVSFILLTFLSPILVLVAILIKLESPGPVFFQQERVGLNGKPFRLLKFRSMCQDAEKMIGPAFAQKNDPRITRLGMLTRKIRLDEVPQFINIFKGDMDLVGPRPERPVFVSQLEKIVPYYNLRHVVRPGLTGWAQVNYPYGDSFEDSREKLKYDLYYVKHFSWYLDLLIVFLTIREVLFSKGR</sequence>
<dbReference type="PANTHER" id="PTHR30576:SF0">
    <property type="entry name" value="UNDECAPRENYL-PHOSPHATE N-ACETYLGALACTOSAMINYL 1-PHOSPHATE TRANSFERASE-RELATED"/>
    <property type="match status" value="1"/>
</dbReference>
<dbReference type="Pfam" id="PF13727">
    <property type="entry name" value="CoA_binding_3"/>
    <property type="match status" value="1"/>
</dbReference>
<comment type="subcellular location">
    <subcellularLocation>
        <location evidence="1">Membrane</location>
        <topology evidence="1">Multi-pass membrane protein</topology>
    </subcellularLocation>
</comment>
<evidence type="ECO:0000256" key="4">
    <source>
        <dbReference type="ARBA" id="ARBA00022692"/>
    </source>
</evidence>
<keyword evidence="4 7" id="KW-0812">Transmembrane</keyword>
<dbReference type="NCBIfam" id="TIGR03013">
    <property type="entry name" value="EpsB_2"/>
    <property type="match status" value="1"/>
</dbReference>
<dbReference type="Pfam" id="PF02397">
    <property type="entry name" value="Bac_transf"/>
    <property type="match status" value="1"/>
</dbReference>
<evidence type="ECO:0000313" key="9">
    <source>
        <dbReference type="EMBL" id="QTA93008.1"/>
    </source>
</evidence>
<dbReference type="InterPro" id="IPR017475">
    <property type="entry name" value="EPS_sugar_tfrase"/>
</dbReference>
<reference evidence="9" key="1">
    <citation type="journal article" date="2021" name="Microb. Physiol.">
        <title>Proteogenomic Insights into the Physiology of Marine, Sulfate-Reducing, Filamentous Desulfonema limicola and Desulfonema magnum.</title>
        <authorList>
            <person name="Schnaars V."/>
            <person name="Wohlbrand L."/>
            <person name="Scheve S."/>
            <person name="Hinrichs C."/>
            <person name="Reinhardt R."/>
            <person name="Rabus R."/>
        </authorList>
    </citation>
    <scope>NUCLEOTIDE SEQUENCE</scope>
    <source>
        <strain evidence="9">4be13</strain>
    </source>
</reference>
<dbReference type="KEGG" id="dmm:dnm_091010"/>
<evidence type="ECO:0000256" key="2">
    <source>
        <dbReference type="ARBA" id="ARBA00006464"/>
    </source>
</evidence>
<protein>
    <submittedName>
        <fullName evidence="9">Exopolysaccharide biosynthesis polyprenyl glycosylphosphotransferase</fullName>
    </submittedName>
</protein>
<evidence type="ECO:0000313" key="10">
    <source>
        <dbReference type="Proteomes" id="UP000663722"/>
    </source>
</evidence>
<dbReference type="EMBL" id="CP061800">
    <property type="protein sequence ID" value="QTA93008.1"/>
    <property type="molecule type" value="Genomic_DNA"/>
</dbReference>
<evidence type="ECO:0000256" key="1">
    <source>
        <dbReference type="ARBA" id="ARBA00004141"/>
    </source>
</evidence>
<dbReference type="NCBIfam" id="TIGR03025">
    <property type="entry name" value="EPS_sugtrans"/>
    <property type="match status" value="1"/>
</dbReference>
<feature type="transmembrane region" description="Helical" evidence="7">
    <location>
        <begin position="45"/>
        <end position="70"/>
    </location>
</feature>
<keyword evidence="5 7" id="KW-1133">Transmembrane helix</keyword>
<dbReference type="InterPro" id="IPR003362">
    <property type="entry name" value="Bact_transf"/>
</dbReference>
<keyword evidence="3" id="KW-0808">Transferase</keyword>
<proteinExistence type="inferred from homology"/>
<dbReference type="RefSeq" id="WP_207680139.1">
    <property type="nucleotide sequence ID" value="NZ_CP061800.1"/>
</dbReference>
<feature type="transmembrane region" description="Helical" evidence="7">
    <location>
        <begin position="110"/>
        <end position="128"/>
    </location>
</feature>
<dbReference type="Gene3D" id="3.40.50.720">
    <property type="entry name" value="NAD(P)-binding Rossmann-like Domain"/>
    <property type="match status" value="1"/>
</dbReference>
<name>A0A975BWL3_9BACT</name>
<keyword evidence="6 7" id="KW-0472">Membrane</keyword>
<evidence type="ECO:0000259" key="8">
    <source>
        <dbReference type="Pfam" id="PF02397"/>
    </source>
</evidence>
<feature type="transmembrane region" description="Helical" evidence="7">
    <location>
        <begin position="82"/>
        <end position="104"/>
    </location>
</feature>
<dbReference type="InterPro" id="IPR017464">
    <property type="entry name" value="Sugar_tfrase_EpsB_2"/>
</dbReference>
<evidence type="ECO:0000256" key="7">
    <source>
        <dbReference type="SAM" id="Phobius"/>
    </source>
</evidence>
<accession>A0A975BWL3</accession>
<dbReference type="AlphaFoldDB" id="A0A975BWL3"/>